<dbReference type="GO" id="GO:0046872">
    <property type="term" value="F:metal ion binding"/>
    <property type="evidence" value="ECO:0007669"/>
    <property type="project" value="UniProtKB-KW"/>
</dbReference>
<dbReference type="CDD" id="cd20289">
    <property type="entry name" value="cupin_ADO"/>
    <property type="match status" value="1"/>
</dbReference>
<dbReference type="InterPro" id="IPR011051">
    <property type="entry name" value="RmlC_Cupin_sf"/>
</dbReference>
<sequence>MVLNHISTVLRQARLTFTSSSETFRSNLEILKHLLDKTTAADVNLHPQFMTESLWMKPDKAPVTYIGIYENELLTMGIFILSPDMKLPLHDHPQMYGLIKVLFGKIKVTSFTVSDDPSSIYSNDPPLNFKAEKHPDEFMETVTTTCVLDPKQRNIHEIESVEGPAAFLDILSPPYCSRENPNNTRKCTYFKVLEHLGGNVFRLNEINPPNWYWNDTYLYEGPQVVQQKSLV</sequence>
<dbReference type="AlphaFoldDB" id="A0AAW1LVJ3"/>
<keyword evidence="3" id="KW-0408">Iron</keyword>
<evidence type="ECO:0000313" key="4">
    <source>
        <dbReference type="EMBL" id="KAK9737875.1"/>
    </source>
</evidence>
<reference evidence="4 5" key="1">
    <citation type="journal article" date="2024" name="BMC Genomics">
        <title>De novo assembly and annotation of Popillia japonica's genome with initial clues to its potential as an invasive pest.</title>
        <authorList>
            <person name="Cucini C."/>
            <person name="Boschi S."/>
            <person name="Funari R."/>
            <person name="Cardaioli E."/>
            <person name="Iannotti N."/>
            <person name="Marturano G."/>
            <person name="Paoli F."/>
            <person name="Bruttini M."/>
            <person name="Carapelli A."/>
            <person name="Frati F."/>
            <person name="Nardi F."/>
        </authorList>
    </citation>
    <scope>NUCLEOTIDE SEQUENCE [LARGE SCALE GENOMIC DNA]</scope>
    <source>
        <strain evidence="4">DMR45628</strain>
    </source>
</reference>
<keyword evidence="5" id="KW-1185">Reference proteome</keyword>
<dbReference type="PANTHER" id="PTHR22966:SF61">
    <property type="entry name" value="2-AMINOETHANETHIOL DIOXYGENASE"/>
    <property type="match status" value="1"/>
</dbReference>
<dbReference type="GO" id="GO:0016702">
    <property type="term" value="F:oxidoreductase activity, acting on single donors with incorporation of molecular oxygen, incorporation of two atoms of oxygen"/>
    <property type="evidence" value="ECO:0007669"/>
    <property type="project" value="InterPro"/>
</dbReference>
<dbReference type="PANTHER" id="PTHR22966">
    <property type="entry name" value="2-AMINOETHANETHIOL DIOXYGENASE"/>
    <property type="match status" value="1"/>
</dbReference>
<organism evidence="4 5">
    <name type="scientific">Popillia japonica</name>
    <name type="common">Japanese beetle</name>
    <dbReference type="NCBI Taxonomy" id="7064"/>
    <lineage>
        <taxon>Eukaryota</taxon>
        <taxon>Metazoa</taxon>
        <taxon>Ecdysozoa</taxon>
        <taxon>Arthropoda</taxon>
        <taxon>Hexapoda</taxon>
        <taxon>Insecta</taxon>
        <taxon>Pterygota</taxon>
        <taxon>Neoptera</taxon>
        <taxon>Endopterygota</taxon>
        <taxon>Coleoptera</taxon>
        <taxon>Polyphaga</taxon>
        <taxon>Scarabaeiformia</taxon>
        <taxon>Scarabaeidae</taxon>
        <taxon>Rutelinae</taxon>
        <taxon>Popillia</taxon>
    </lineage>
</organism>
<dbReference type="Proteomes" id="UP001458880">
    <property type="component" value="Unassembled WGS sequence"/>
</dbReference>
<dbReference type="InterPro" id="IPR012864">
    <property type="entry name" value="PCO/ADO"/>
</dbReference>
<keyword evidence="2" id="KW-0560">Oxidoreductase</keyword>
<accession>A0AAW1LVJ3</accession>
<dbReference type="Gene3D" id="2.60.120.10">
    <property type="entry name" value="Jelly Rolls"/>
    <property type="match status" value="1"/>
</dbReference>
<comment type="caution">
    <text evidence="4">The sequence shown here is derived from an EMBL/GenBank/DDBJ whole genome shotgun (WGS) entry which is preliminary data.</text>
</comment>
<proteinExistence type="predicted"/>
<dbReference type="EMBL" id="JASPKY010000094">
    <property type="protein sequence ID" value="KAK9737875.1"/>
    <property type="molecule type" value="Genomic_DNA"/>
</dbReference>
<evidence type="ECO:0000313" key="5">
    <source>
        <dbReference type="Proteomes" id="UP001458880"/>
    </source>
</evidence>
<keyword evidence="1" id="KW-0479">Metal-binding</keyword>
<gene>
    <name evidence="4" type="ORF">QE152_g10381</name>
</gene>
<protein>
    <submittedName>
        <fullName evidence="4">PCO-ADO</fullName>
    </submittedName>
</protein>
<name>A0AAW1LVJ3_POPJA</name>
<dbReference type="Pfam" id="PF07847">
    <property type="entry name" value="PCO_ADO"/>
    <property type="match status" value="1"/>
</dbReference>
<dbReference type="SUPFAM" id="SSF51182">
    <property type="entry name" value="RmlC-like cupins"/>
    <property type="match status" value="1"/>
</dbReference>
<dbReference type="GO" id="GO:0005739">
    <property type="term" value="C:mitochondrion"/>
    <property type="evidence" value="ECO:0007669"/>
    <property type="project" value="TreeGrafter"/>
</dbReference>
<evidence type="ECO:0000256" key="3">
    <source>
        <dbReference type="ARBA" id="ARBA00023004"/>
    </source>
</evidence>
<evidence type="ECO:0000256" key="1">
    <source>
        <dbReference type="ARBA" id="ARBA00022723"/>
    </source>
</evidence>
<dbReference type="InterPro" id="IPR014710">
    <property type="entry name" value="RmlC-like_jellyroll"/>
</dbReference>
<evidence type="ECO:0000256" key="2">
    <source>
        <dbReference type="ARBA" id="ARBA00023002"/>
    </source>
</evidence>